<sequence>MIEREIKFELELTEAVPRLEGAGGIVRQADPVKSVLEATYFDTADLRLIGESITLRRRTGGGDAGWHVKLPHEGGHREEITEPLGEPGEPVPDRLRQRLPDPSLDLLPVARITTTRYSHALLDSSGRPLATLVDDHVSAERAGGGFGKDTWREVEIELEDGTADEVLDDIGQALESLGIRRSRWPSKLRRVFGDRLPGDAG</sequence>
<protein>
    <submittedName>
        <fullName evidence="1">CYTH domain-containing protein</fullName>
    </submittedName>
</protein>
<dbReference type="SUPFAM" id="SSF55154">
    <property type="entry name" value="CYTH-like phosphatases"/>
    <property type="match status" value="1"/>
</dbReference>
<dbReference type="Gene3D" id="2.40.320.10">
    <property type="entry name" value="Hypothetical Protein Pfu-838710-001"/>
    <property type="match status" value="1"/>
</dbReference>
<evidence type="ECO:0000313" key="1">
    <source>
        <dbReference type="EMBL" id="SDD42496.1"/>
    </source>
</evidence>
<dbReference type="AlphaFoldDB" id="A0A222VTY2"/>
<dbReference type="PROSITE" id="PS51707">
    <property type="entry name" value="CYTH"/>
    <property type="match status" value="1"/>
</dbReference>
<dbReference type="STRING" id="530584.SAMN05421630_108134"/>
<evidence type="ECO:0000313" key="2">
    <source>
        <dbReference type="Proteomes" id="UP000199494"/>
    </source>
</evidence>
<name>A0A222VTY2_9PSEU</name>
<organism evidence="1 2">
    <name type="scientific">Prauserella marina</name>
    <dbReference type="NCBI Taxonomy" id="530584"/>
    <lineage>
        <taxon>Bacteria</taxon>
        <taxon>Bacillati</taxon>
        <taxon>Actinomycetota</taxon>
        <taxon>Actinomycetes</taxon>
        <taxon>Pseudonocardiales</taxon>
        <taxon>Pseudonocardiaceae</taxon>
        <taxon>Prauserella</taxon>
    </lineage>
</organism>
<proteinExistence type="predicted"/>
<keyword evidence="2" id="KW-1185">Reference proteome</keyword>
<dbReference type="SMART" id="SM01118">
    <property type="entry name" value="CYTH"/>
    <property type="match status" value="1"/>
</dbReference>
<accession>A0A222VTY2</accession>
<dbReference type="Pfam" id="PF01928">
    <property type="entry name" value="CYTH"/>
    <property type="match status" value="1"/>
</dbReference>
<dbReference type="OrthoDB" id="9777271at2"/>
<dbReference type="EMBL" id="FMZE01000008">
    <property type="protein sequence ID" value="SDD42496.1"/>
    <property type="molecule type" value="Genomic_DNA"/>
</dbReference>
<dbReference type="Proteomes" id="UP000199494">
    <property type="component" value="Unassembled WGS sequence"/>
</dbReference>
<dbReference type="InterPro" id="IPR033469">
    <property type="entry name" value="CYTH-like_dom_sf"/>
</dbReference>
<reference evidence="1 2" key="1">
    <citation type="submission" date="2016-10" db="EMBL/GenBank/DDBJ databases">
        <authorList>
            <person name="de Groot N.N."/>
        </authorList>
    </citation>
    <scope>NUCLEOTIDE SEQUENCE [LARGE SCALE GENOMIC DNA]</scope>
    <source>
        <strain evidence="1 2">CGMCC 4.5506</strain>
    </source>
</reference>
<dbReference type="CDD" id="cd07374">
    <property type="entry name" value="CYTH-like_Pase"/>
    <property type="match status" value="1"/>
</dbReference>
<dbReference type="KEGG" id="pmad:BAY61_23065"/>
<gene>
    <name evidence="1" type="ORF">SAMN05421630_108134</name>
</gene>
<dbReference type="RefSeq" id="WP_091807741.1">
    <property type="nucleotide sequence ID" value="NZ_CP016353.1"/>
</dbReference>
<dbReference type="InterPro" id="IPR023577">
    <property type="entry name" value="CYTH_domain"/>
</dbReference>